<name>A0AAV7N2J2_PLEWA</name>
<feature type="coiled-coil region" evidence="4">
    <location>
        <begin position="254"/>
        <end position="426"/>
    </location>
</feature>
<dbReference type="SUPFAM" id="SSF116907">
    <property type="entry name" value="Hook domain"/>
    <property type="match status" value="1"/>
</dbReference>
<comment type="caution">
    <text evidence="7">The sequence shown here is derived from an EMBL/GenBank/DDBJ whole genome shotgun (WGS) entry which is preliminary data.</text>
</comment>
<feature type="compositionally biased region" description="Basic and acidic residues" evidence="5">
    <location>
        <begin position="1611"/>
        <end position="1624"/>
    </location>
</feature>
<evidence type="ECO:0000313" key="7">
    <source>
        <dbReference type="EMBL" id="KAJ1108528.1"/>
    </source>
</evidence>
<comment type="subcellular location">
    <subcellularLocation>
        <location evidence="1">Cytoplasm</location>
    </subcellularLocation>
</comment>
<proteinExistence type="predicted"/>
<evidence type="ECO:0000256" key="2">
    <source>
        <dbReference type="ARBA" id="ARBA00022490"/>
    </source>
</evidence>
<keyword evidence="2" id="KW-0963">Cytoplasm</keyword>
<evidence type="ECO:0000256" key="1">
    <source>
        <dbReference type="ARBA" id="ARBA00004496"/>
    </source>
</evidence>
<dbReference type="GO" id="GO:0008017">
    <property type="term" value="F:microtubule binding"/>
    <property type="evidence" value="ECO:0007669"/>
    <property type="project" value="TreeGrafter"/>
</dbReference>
<dbReference type="InterPro" id="IPR036872">
    <property type="entry name" value="CH_dom_sf"/>
</dbReference>
<dbReference type="GO" id="GO:0051959">
    <property type="term" value="F:dynein light intermediate chain binding"/>
    <property type="evidence" value="ECO:0007669"/>
    <property type="project" value="TreeGrafter"/>
</dbReference>
<feature type="coiled-coil region" evidence="4">
    <location>
        <begin position="1260"/>
        <end position="1455"/>
    </location>
</feature>
<feature type="compositionally biased region" description="Low complexity" evidence="5">
    <location>
        <begin position="1627"/>
        <end position="1644"/>
    </location>
</feature>
<feature type="compositionally biased region" description="Basic and acidic residues" evidence="5">
    <location>
        <begin position="1209"/>
        <end position="1223"/>
    </location>
</feature>
<protein>
    <recommendedName>
        <fullName evidence="6">HOOK N-terminal domain-containing protein</fullName>
    </recommendedName>
</protein>
<dbReference type="InterPro" id="IPR043936">
    <property type="entry name" value="HOOK_N"/>
</dbReference>
<dbReference type="Proteomes" id="UP001066276">
    <property type="component" value="Chromosome 9"/>
</dbReference>
<dbReference type="GO" id="GO:0030705">
    <property type="term" value="P:cytoskeleton-dependent intracellular transport"/>
    <property type="evidence" value="ECO:0007669"/>
    <property type="project" value="InterPro"/>
</dbReference>
<dbReference type="GO" id="GO:0005737">
    <property type="term" value="C:cytoplasm"/>
    <property type="evidence" value="ECO:0007669"/>
    <property type="project" value="UniProtKB-SubCell"/>
</dbReference>
<evidence type="ECO:0000256" key="5">
    <source>
        <dbReference type="SAM" id="MobiDB-lite"/>
    </source>
</evidence>
<keyword evidence="8" id="KW-1185">Reference proteome</keyword>
<sequence>MGDKHVEELVQAFMASPLVTWVRTFEDMIEDRGEPPSPYLEVQTAPTESQQEFLWLSNGAFLSKVMRMIDPNPRTVRSCPKARSQQNLFILRQHLQAFYQEDLQQLVLMPFPDISVLSQDPLSEQGVEEMRKLLLLLLGCAVQCERKEEFIENIQVLNIETQTAIATHIQEVTQNPSYVFPLQCSDLPDISREHLEFAFETLVHHLQRLLQESEESSERIAELTQEKELLLYQVPSSVLSSDAPPFDPSVRENRQHLTVQLADAKAKLRRMRQEMEEKGEQLLDYEQDVQDLQEELKKLKQENRQLLNDARLVRVYRDEMDALREKAGRVDKLQAEVKSYKERLPSLEMYKGKLEEEREYSQALLETKAMLEEQLEAARSRFDKLHEMEKENLFLKSRLRDLELERESDRQKVEDLMQENLSLEVELKHSIGDTIHHHWDGESDLETPTESYEGLKPLSYEVNEVSSGQLLSLERENQELRRRLQVLEETLACQDQKVNSAKTQTLEQEKCSLVQSVERIEEELRQERASNESMEKLNSTLLLEKGRLERALQTFQDQANRESKELTLQNEHLSRTLESLRQRSQVGTDIRVRDLEMENQLLHDAMAESSVRTSKLEYERSQLQKEMEELKEKTAQAEQAEQTVQHLESQNRLLQKKTLEQEVACKKASILEERVLELEGKNTSLQHTVENLKRVANQLETTEKEITQLEEENLLLRKMMEQQKLENVLLRQLEEENQELEKERESLRRSLEALRTAAKKGEQRELSLQAIQVENQRMQKQLENNRKKAEEAEAELQEAEDEIQSLQKCLEEQKNLVQRLEQDRDTLELRLNQAEKDRKQQDKESRRLRQQAEAKETALEEQSVKLTSLEQQNRLLNVEVERHKEGCTQLKELLQDNRELKQQLSSDRKTLAALREDLMTEKVKVQELETDLTKLRGQLERPSLCEEQHTSNGRSQYQSLEKRLEVSFKAMLQMKEDQLSVQREQLGELLSVNQQLSEELQRVKRAQHTWSFLQETQQYTKPGKEQVTKDLHDQCGGEEKGVEKDLARLASENEVAGQIHISCSGNEKPVVETNFGQTGDEECVNIASYKPSGEEKMLEKEFYSGLCRLDAGTEAVGGRLIELERTNATLAAEKNALLSQVTQLESQLGNLQSQILMLQKHSLSIQEQTGGLQALNTRLQVENSALSSQNASLTSQASQLQSRLGVLEGEERAASKERDETRAQHEALLKDHERLAQLHDRQGADLEGLMEKHGKLKAAQRALELEHRDLEGRYNQLLAQKAHLEELEGSLKEEQERLKTDARRQRAFEEEHLRLQEDMERLRKSFSQAGQEQEELLTEHRALKSQLNTLQLEKTRLEAECSATREQNQQLDIRITKLGNQCELMAQLKGNLEEENRHLLQQIQAVTQENRTLMERTMESKDLFHEEQRQYQDKLNELRREKQKLVEKIMDQYRVLEPTLPKSKKTNWIADKMKKLIKPRKEVGRDRFRVPAMELGSTDNLVTLLQHEGMEHVQRERGTRGEPFSAPSSPVILRRASTAAITLDPHRLHAHVHTRKLSSRLSAAHSFTPGDKASVPRERFRQRRQGWFDRSGEEAAPGVPRPVSGDSGVLEEERVSPEDLDRTLNTESSGSSREGLSLSEENNSPTTLKLPP</sequence>
<evidence type="ECO:0000259" key="6">
    <source>
        <dbReference type="Pfam" id="PF19047"/>
    </source>
</evidence>
<evidence type="ECO:0000256" key="3">
    <source>
        <dbReference type="ARBA" id="ARBA00023054"/>
    </source>
</evidence>
<dbReference type="Pfam" id="PF19047">
    <property type="entry name" value="HOOK_N"/>
    <property type="match status" value="1"/>
</dbReference>
<dbReference type="PANTHER" id="PTHR18947:SF35">
    <property type="entry name" value="COILED-COIL DOMAIN-CONTAINING PROTEIN 88B"/>
    <property type="match status" value="1"/>
</dbReference>
<dbReference type="GO" id="GO:0031122">
    <property type="term" value="P:cytoplasmic microtubule organization"/>
    <property type="evidence" value="ECO:0007669"/>
    <property type="project" value="TreeGrafter"/>
</dbReference>
<accession>A0AAV7N2J2</accession>
<keyword evidence="3 4" id="KW-0175">Coiled coil</keyword>
<dbReference type="Gene3D" id="1.10.418.10">
    <property type="entry name" value="Calponin-like domain"/>
    <property type="match status" value="1"/>
</dbReference>
<feature type="coiled-coil region" evidence="4">
    <location>
        <begin position="1120"/>
        <end position="1161"/>
    </location>
</feature>
<dbReference type="PANTHER" id="PTHR18947">
    <property type="entry name" value="HOOK PROTEINS"/>
    <property type="match status" value="1"/>
</dbReference>
<evidence type="ECO:0000256" key="4">
    <source>
        <dbReference type="SAM" id="Coils"/>
    </source>
</evidence>
<feature type="region of interest" description="Disordered" evidence="5">
    <location>
        <begin position="832"/>
        <end position="861"/>
    </location>
</feature>
<dbReference type="GO" id="GO:0005813">
    <property type="term" value="C:centrosome"/>
    <property type="evidence" value="ECO:0007669"/>
    <property type="project" value="TreeGrafter"/>
</dbReference>
<feature type="domain" description="HOOK N-terminal" evidence="6">
    <location>
        <begin position="56"/>
        <end position="171"/>
    </location>
</feature>
<evidence type="ECO:0000313" key="8">
    <source>
        <dbReference type="Proteomes" id="UP001066276"/>
    </source>
</evidence>
<gene>
    <name evidence="7" type="ORF">NDU88_005904</name>
</gene>
<feature type="coiled-coil region" evidence="4">
    <location>
        <begin position="463"/>
        <end position="583"/>
    </location>
</feature>
<feature type="region of interest" description="Disordered" evidence="5">
    <location>
        <begin position="1556"/>
        <end position="1652"/>
    </location>
</feature>
<feature type="compositionally biased region" description="Basic and acidic residues" evidence="5">
    <location>
        <begin position="832"/>
        <end position="858"/>
    </location>
</feature>
<dbReference type="EMBL" id="JANPWB010000013">
    <property type="protein sequence ID" value="KAJ1108528.1"/>
    <property type="molecule type" value="Genomic_DNA"/>
</dbReference>
<organism evidence="7 8">
    <name type="scientific">Pleurodeles waltl</name>
    <name type="common">Iberian ribbed newt</name>
    <dbReference type="NCBI Taxonomy" id="8319"/>
    <lineage>
        <taxon>Eukaryota</taxon>
        <taxon>Metazoa</taxon>
        <taxon>Chordata</taxon>
        <taxon>Craniata</taxon>
        <taxon>Vertebrata</taxon>
        <taxon>Euteleostomi</taxon>
        <taxon>Amphibia</taxon>
        <taxon>Batrachia</taxon>
        <taxon>Caudata</taxon>
        <taxon>Salamandroidea</taxon>
        <taxon>Salamandridae</taxon>
        <taxon>Pleurodelinae</taxon>
        <taxon>Pleurodeles</taxon>
    </lineage>
</organism>
<feature type="region of interest" description="Disordered" evidence="5">
    <location>
        <begin position="1204"/>
        <end position="1223"/>
    </location>
</feature>
<reference evidence="7" key="1">
    <citation type="journal article" date="2022" name="bioRxiv">
        <title>Sequencing and chromosome-scale assembly of the giantPleurodeles waltlgenome.</title>
        <authorList>
            <person name="Brown T."/>
            <person name="Elewa A."/>
            <person name="Iarovenko S."/>
            <person name="Subramanian E."/>
            <person name="Araus A.J."/>
            <person name="Petzold A."/>
            <person name="Susuki M."/>
            <person name="Suzuki K.-i.T."/>
            <person name="Hayashi T."/>
            <person name="Toyoda A."/>
            <person name="Oliveira C."/>
            <person name="Osipova E."/>
            <person name="Leigh N.D."/>
            <person name="Simon A."/>
            <person name="Yun M.H."/>
        </authorList>
    </citation>
    <scope>NUCLEOTIDE SEQUENCE</scope>
    <source>
        <strain evidence="7">20211129_DDA</strain>
        <tissue evidence="7">Liver</tissue>
    </source>
</reference>